<keyword evidence="4" id="KW-1185">Reference proteome</keyword>
<gene>
    <name evidence="3" type="ORF">IC612_00775</name>
</gene>
<dbReference type="PANTHER" id="PTHR43736:SF1">
    <property type="entry name" value="DIHYDRONEOPTERIN TRIPHOSPHATE DIPHOSPHATASE"/>
    <property type="match status" value="1"/>
</dbReference>
<dbReference type="PANTHER" id="PTHR43736">
    <property type="entry name" value="ADP-RIBOSE PYROPHOSPHATASE"/>
    <property type="match status" value="1"/>
</dbReference>
<keyword evidence="1" id="KW-0378">Hydrolase</keyword>
<dbReference type="InterPro" id="IPR000086">
    <property type="entry name" value="NUDIX_hydrolase_dom"/>
</dbReference>
<protein>
    <submittedName>
        <fullName evidence="3">NUDIX domain-containing protein</fullName>
    </submittedName>
</protein>
<dbReference type="GO" id="GO:0016787">
    <property type="term" value="F:hydrolase activity"/>
    <property type="evidence" value="ECO:0007669"/>
    <property type="project" value="UniProtKB-KW"/>
</dbReference>
<dbReference type="InterPro" id="IPR020476">
    <property type="entry name" value="Nudix_hydrolase"/>
</dbReference>
<dbReference type="CDD" id="cd03673">
    <property type="entry name" value="NUDIX_Ap6A_hydrolase"/>
    <property type="match status" value="1"/>
</dbReference>
<sequence>MYKVFVNEKRLTLSNMPTEGEKSIHFEGTVSIEVALDLLENTSRSCLTLYHKDIDVLWEAFCSQFKLVEAAGGLVQNAEGDILFIYRLQRWDLPKGKIEKGESLSQAALREVEEETSLEPLELGESLGSTYHTYSERDSTRVLKTTHWYRMKYYGEKVPVPQLEEGITAVEWKNEDAIKNQVLSSTFRNIALILETSERECP</sequence>
<dbReference type="PROSITE" id="PS51462">
    <property type="entry name" value="NUDIX"/>
    <property type="match status" value="1"/>
</dbReference>
<organism evidence="3 4">
    <name type="scientific">Planobacterium oryzisoli</name>
    <dbReference type="NCBI Taxonomy" id="2771435"/>
    <lineage>
        <taxon>Bacteria</taxon>
        <taxon>Pseudomonadati</taxon>
        <taxon>Bacteroidota</taxon>
        <taxon>Flavobacteriia</taxon>
        <taxon>Flavobacteriales</taxon>
        <taxon>Weeksellaceae</taxon>
        <taxon>Chryseobacterium group</taxon>
        <taxon>Chryseobacterium</taxon>
    </lineage>
</organism>
<evidence type="ECO:0000259" key="2">
    <source>
        <dbReference type="PROSITE" id="PS51462"/>
    </source>
</evidence>
<dbReference type="AlphaFoldDB" id="A0A931E490"/>
<dbReference type="EMBL" id="JADKYY010000001">
    <property type="protein sequence ID" value="MBF5026330.1"/>
    <property type="molecule type" value="Genomic_DNA"/>
</dbReference>
<dbReference type="PRINTS" id="PR00502">
    <property type="entry name" value="NUDIXFAMILY"/>
</dbReference>
<evidence type="ECO:0000256" key="1">
    <source>
        <dbReference type="ARBA" id="ARBA00022801"/>
    </source>
</evidence>
<proteinExistence type="predicted"/>
<feature type="domain" description="Nudix hydrolase" evidence="2">
    <location>
        <begin position="66"/>
        <end position="196"/>
    </location>
</feature>
<evidence type="ECO:0000313" key="4">
    <source>
        <dbReference type="Proteomes" id="UP000694480"/>
    </source>
</evidence>
<dbReference type="Gene3D" id="3.90.79.10">
    <property type="entry name" value="Nucleoside Triphosphate Pyrophosphohydrolase"/>
    <property type="match status" value="1"/>
</dbReference>
<dbReference type="Proteomes" id="UP000694480">
    <property type="component" value="Unassembled WGS sequence"/>
</dbReference>
<accession>A0A931E490</accession>
<dbReference type="Pfam" id="PF00293">
    <property type="entry name" value="NUDIX"/>
    <property type="match status" value="1"/>
</dbReference>
<dbReference type="SUPFAM" id="SSF55811">
    <property type="entry name" value="Nudix"/>
    <property type="match status" value="1"/>
</dbReference>
<comment type="caution">
    <text evidence="3">The sequence shown here is derived from an EMBL/GenBank/DDBJ whole genome shotgun (WGS) entry which is preliminary data.</text>
</comment>
<dbReference type="RefSeq" id="WP_194738258.1">
    <property type="nucleotide sequence ID" value="NZ_JADKYY010000001.1"/>
</dbReference>
<name>A0A931E490_9FLAO</name>
<reference evidence="3" key="1">
    <citation type="submission" date="2020-11" db="EMBL/GenBank/DDBJ databases">
        <title>Genome seq and assembly of Planobacterium sp.</title>
        <authorList>
            <person name="Chhetri G."/>
        </authorList>
    </citation>
    <scope>NUCLEOTIDE SEQUENCE</scope>
    <source>
        <strain evidence="3">GCR5</strain>
    </source>
</reference>
<evidence type="ECO:0000313" key="3">
    <source>
        <dbReference type="EMBL" id="MBF5026330.1"/>
    </source>
</evidence>
<dbReference type="InterPro" id="IPR015797">
    <property type="entry name" value="NUDIX_hydrolase-like_dom_sf"/>
</dbReference>